<organism evidence="1 2">
    <name type="scientific">Silurus asotus</name>
    <name type="common">Amur catfish</name>
    <name type="synonym">Parasilurus asotus</name>
    <dbReference type="NCBI Taxonomy" id="30991"/>
    <lineage>
        <taxon>Eukaryota</taxon>
        <taxon>Metazoa</taxon>
        <taxon>Chordata</taxon>
        <taxon>Craniata</taxon>
        <taxon>Vertebrata</taxon>
        <taxon>Euteleostomi</taxon>
        <taxon>Actinopterygii</taxon>
        <taxon>Neopterygii</taxon>
        <taxon>Teleostei</taxon>
        <taxon>Ostariophysi</taxon>
        <taxon>Siluriformes</taxon>
        <taxon>Siluridae</taxon>
        <taxon>Silurus</taxon>
    </lineage>
</organism>
<dbReference type="Proteomes" id="UP001205998">
    <property type="component" value="Unassembled WGS sequence"/>
</dbReference>
<name>A0AAD5FP00_SILAS</name>
<protein>
    <submittedName>
        <fullName evidence="1">Uncharacterized protein</fullName>
    </submittedName>
</protein>
<evidence type="ECO:0000313" key="1">
    <source>
        <dbReference type="EMBL" id="KAI5623396.1"/>
    </source>
</evidence>
<sequence length="35" mass="4041">MFFDFVIGEAIRPIRKRGSARREVVNPMTDDESLS</sequence>
<dbReference type="AlphaFoldDB" id="A0AAD5FP00"/>
<dbReference type="EMBL" id="MU551603">
    <property type="protein sequence ID" value="KAI5623396.1"/>
    <property type="molecule type" value="Genomic_DNA"/>
</dbReference>
<proteinExistence type="predicted"/>
<comment type="caution">
    <text evidence="1">The sequence shown here is derived from an EMBL/GenBank/DDBJ whole genome shotgun (WGS) entry which is preliminary data.</text>
</comment>
<accession>A0AAD5FP00</accession>
<reference evidence="1" key="1">
    <citation type="submission" date="2018-07" db="EMBL/GenBank/DDBJ databases">
        <title>Comparative genomics of catfishes provides insights into carnivory and benthic adaptation.</title>
        <authorList>
            <person name="Zhang Y."/>
            <person name="Wang D."/>
            <person name="Peng Z."/>
            <person name="Zheng S."/>
            <person name="Shao F."/>
            <person name="Tao W."/>
        </authorList>
    </citation>
    <scope>NUCLEOTIDE SEQUENCE</scope>
    <source>
        <strain evidence="1">Chongqing</strain>
    </source>
</reference>
<gene>
    <name evidence="1" type="ORF">C0J50_17183</name>
</gene>
<keyword evidence="2" id="KW-1185">Reference proteome</keyword>
<evidence type="ECO:0000313" key="2">
    <source>
        <dbReference type="Proteomes" id="UP001205998"/>
    </source>
</evidence>